<accession>A0ABP1NU58</accession>
<feature type="domain" description="FAM234A/B beta-propeller" evidence="7">
    <location>
        <begin position="171"/>
        <end position="330"/>
    </location>
</feature>
<organism evidence="8 9">
    <name type="scientific">Xylocopa violacea</name>
    <name type="common">Violet carpenter bee</name>
    <name type="synonym">Apis violacea</name>
    <dbReference type="NCBI Taxonomy" id="135666"/>
    <lineage>
        <taxon>Eukaryota</taxon>
        <taxon>Metazoa</taxon>
        <taxon>Ecdysozoa</taxon>
        <taxon>Arthropoda</taxon>
        <taxon>Hexapoda</taxon>
        <taxon>Insecta</taxon>
        <taxon>Pterygota</taxon>
        <taxon>Neoptera</taxon>
        <taxon>Endopterygota</taxon>
        <taxon>Hymenoptera</taxon>
        <taxon>Apocrita</taxon>
        <taxon>Aculeata</taxon>
        <taxon>Apoidea</taxon>
        <taxon>Anthophila</taxon>
        <taxon>Apidae</taxon>
        <taxon>Xylocopa</taxon>
        <taxon>Xylocopa</taxon>
    </lineage>
</organism>
<evidence type="ECO:0000256" key="1">
    <source>
        <dbReference type="ARBA" id="ARBA00004167"/>
    </source>
</evidence>
<sequence>MSDHGGKGYTPLPQSISNTDTEDEEDCLAQPTETPKDHSDETQPPANTIHENGVYYPLDESKNIGNRTKNGQNMLKYYRDDIPIMVVEGNDQNDLWKRRDMSPLRRFCLVASVLLCIVTIIIFLYVLPCDNSMVCPSVNKPDSSISWDKTLQGVELHGPISIIHGNPSNLIFLLRGQLYRGNDTNNDQGQISADGGGVMSIQGNSGLPLWLVSLKRPPTDIDCVSVDTDRSGNPDCIVAGDQGLLASIEPIAGTIHWSSKIYTFEKLPVILPDIDSDRVEDFLSVEIATKNKPNLVLLSGGTGHLLGRYSPRNCSFIDIYNHMLNDTISYVCYDNNGNSATKTMTIKGLLHAMKLLEYKKLIMKSAMTFRIFKTLKFDNELNNWKITPFHYLSIENEDSCPGEMCKASVNLTLQKHGSPPIVIWDHVSPNSFVSKPAFLIMSGKPYTSGFAIKFWQWVNSISEHTKKASIVTERRLVERVLIVFVNYTDVQVMNASQSDIVQLCRGGNCQPNLSLRARFSSIKIDYISEDGFPELITYWSSYDIESPKILTSKVQVVKLDSFVTSLPQITI</sequence>
<evidence type="ECO:0000256" key="3">
    <source>
        <dbReference type="ARBA" id="ARBA00022989"/>
    </source>
</evidence>
<evidence type="ECO:0000256" key="5">
    <source>
        <dbReference type="SAM" id="MobiDB-lite"/>
    </source>
</evidence>
<feature type="region of interest" description="Disordered" evidence="5">
    <location>
        <begin position="1"/>
        <end position="52"/>
    </location>
</feature>
<evidence type="ECO:0000259" key="7">
    <source>
        <dbReference type="Pfam" id="PF23727"/>
    </source>
</evidence>
<dbReference type="Pfam" id="PF23727">
    <property type="entry name" value="Beta-prop_FAM234A_B"/>
    <property type="match status" value="1"/>
</dbReference>
<comment type="caution">
    <text evidence="8">The sequence shown here is derived from an EMBL/GenBank/DDBJ whole genome shotgun (WGS) entry which is preliminary data.</text>
</comment>
<dbReference type="InterPro" id="IPR055409">
    <property type="entry name" value="Beta-prop_FAM234A_B"/>
</dbReference>
<evidence type="ECO:0000256" key="4">
    <source>
        <dbReference type="ARBA" id="ARBA00023136"/>
    </source>
</evidence>
<gene>
    <name evidence="8" type="ORF">XYLVIOL_LOCUS6228</name>
</gene>
<name>A0ABP1NU58_XYLVO</name>
<keyword evidence="4 6" id="KW-0472">Membrane</keyword>
<feature type="transmembrane region" description="Helical" evidence="6">
    <location>
        <begin position="107"/>
        <end position="127"/>
    </location>
</feature>
<comment type="subcellular location">
    <subcellularLocation>
        <location evidence="1">Membrane</location>
        <topology evidence="1">Single-pass membrane protein</topology>
    </subcellularLocation>
</comment>
<dbReference type="PANTHER" id="PTHR21419:SF29">
    <property type="entry name" value="LD24894P"/>
    <property type="match status" value="1"/>
</dbReference>
<protein>
    <recommendedName>
        <fullName evidence="7">FAM234A/B beta-propeller domain-containing protein</fullName>
    </recommendedName>
</protein>
<dbReference type="Proteomes" id="UP001642520">
    <property type="component" value="Unassembled WGS sequence"/>
</dbReference>
<reference evidence="8 9" key="1">
    <citation type="submission" date="2024-08" db="EMBL/GenBank/DDBJ databases">
        <authorList>
            <person name="Will J Nash"/>
            <person name="Angela Man"/>
            <person name="Seanna McTaggart"/>
            <person name="Kendall Baker"/>
            <person name="Tom Barker"/>
            <person name="Leah Catchpole"/>
            <person name="Alex Durrant"/>
            <person name="Karim Gharbi"/>
            <person name="Naomi Irish"/>
            <person name="Gemy Kaithakottil"/>
            <person name="Debby Ku"/>
            <person name="Aaliyah Providence"/>
            <person name="Felix Shaw"/>
            <person name="David Swarbreck"/>
            <person name="Chris Watkins"/>
            <person name="Ann M. McCartney"/>
            <person name="Giulio Formenti"/>
            <person name="Alice Mouton"/>
            <person name="Noel Vella"/>
            <person name="Bjorn M von Reumont"/>
            <person name="Adriana Vella"/>
            <person name="Wilfried Haerty"/>
        </authorList>
    </citation>
    <scope>NUCLEOTIDE SEQUENCE [LARGE SCALE GENOMIC DNA]</scope>
</reference>
<keyword evidence="2 6" id="KW-0812">Transmembrane</keyword>
<dbReference type="InterPro" id="IPR045232">
    <property type="entry name" value="FAM234"/>
</dbReference>
<evidence type="ECO:0000313" key="8">
    <source>
        <dbReference type="EMBL" id="CAL7943688.1"/>
    </source>
</evidence>
<proteinExistence type="predicted"/>
<evidence type="ECO:0000256" key="2">
    <source>
        <dbReference type="ARBA" id="ARBA00022692"/>
    </source>
</evidence>
<keyword evidence="3 6" id="KW-1133">Transmembrane helix</keyword>
<dbReference type="PANTHER" id="PTHR21419">
    <property type="match status" value="1"/>
</dbReference>
<evidence type="ECO:0000256" key="6">
    <source>
        <dbReference type="SAM" id="Phobius"/>
    </source>
</evidence>
<keyword evidence="9" id="KW-1185">Reference proteome</keyword>
<dbReference type="EMBL" id="CAXAJV020001293">
    <property type="protein sequence ID" value="CAL7943688.1"/>
    <property type="molecule type" value="Genomic_DNA"/>
</dbReference>
<evidence type="ECO:0000313" key="9">
    <source>
        <dbReference type="Proteomes" id="UP001642520"/>
    </source>
</evidence>